<keyword evidence="1" id="KW-0175">Coiled coil</keyword>
<reference evidence="3 4" key="1">
    <citation type="submission" date="2017-10" db="EMBL/GenBank/DDBJ databases">
        <title>The draft genome sequence of Lewinella nigricans NBRC 102662.</title>
        <authorList>
            <person name="Wang K."/>
        </authorList>
    </citation>
    <scope>NUCLEOTIDE SEQUENCE [LARGE SCALE GENOMIC DNA]</scope>
    <source>
        <strain evidence="3 4">NBRC 102662</strain>
    </source>
</reference>
<gene>
    <name evidence="3" type="ORF">CRP01_00970</name>
</gene>
<evidence type="ECO:0000313" key="3">
    <source>
        <dbReference type="EMBL" id="PHN08514.1"/>
    </source>
</evidence>
<evidence type="ECO:0000256" key="1">
    <source>
        <dbReference type="SAM" id="Coils"/>
    </source>
</evidence>
<feature type="coiled-coil region" evidence="1">
    <location>
        <begin position="166"/>
        <end position="221"/>
    </location>
</feature>
<proteinExistence type="predicted"/>
<keyword evidence="4" id="KW-1185">Reference proteome</keyword>
<sequence>MKIQLENYTILSYFVSQPVNQKVSMFKNLKSLFIEEVEGSDNKKAPKPEKGNAPAPNTPPAKATVTESKAGDPGQVTKKFMEILLRAMEANNLDGFDYLEYKQSLKSLEKMPMDEQTRFQSAFAMAQTMGATPEKLIQTAEHYVSVLQNEEKKFEEALTHQRTKQIGSKNQEISKLEENIKAKAEQIKKLTQEIEADQKRSAALKNEIKDASQKVESTKNNFIASYNALVEKISGDIEKMGKFLK</sequence>
<feature type="compositionally biased region" description="Low complexity" evidence="2">
    <location>
        <begin position="52"/>
        <end position="64"/>
    </location>
</feature>
<dbReference type="Proteomes" id="UP000223913">
    <property type="component" value="Unassembled WGS sequence"/>
</dbReference>
<dbReference type="Gene3D" id="1.10.287.1490">
    <property type="match status" value="1"/>
</dbReference>
<accession>A0A2D0NJ37</accession>
<evidence type="ECO:0000256" key="2">
    <source>
        <dbReference type="SAM" id="MobiDB-lite"/>
    </source>
</evidence>
<comment type="caution">
    <text evidence="3">The sequence shown here is derived from an EMBL/GenBank/DDBJ whole genome shotgun (WGS) entry which is preliminary data.</text>
</comment>
<dbReference type="EMBL" id="PDUD01000001">
    <property type="protein sequence ID" value="PHN08514.1"/>
    <property type="molecule type" value="Genomic_DNA"/>
</dbReference>
<protein>
    <submittedName>
        <fullName evidence="3">Uncharacterized protein</fullName>
    </submittedName>
</protein>
<name>A0A2D0NJ37_FLAN2</name>
<evidence type="ECO:0000313" key="4">
    <source>
        <dbReference type="Proteomes" id="UP000223913"/>
    </source>
</evidence>
<dbReference type="AlphaFoldDB" id="A0A2D0NJ37"/>
<feature type="compositionally biased region" description="Basic and acidic residues" evidence="2">
    <location>
        <begin position="40"/>
        <end position="50"/>
    </location>
</feature>
<feature type="region of interest" description="Disordered" evidence="2">
    <location>
        <begin position="40"/>
        <end position="73"/>
    </location>
</feature>
<organism evidence="3 4">
    <name type="scientific">Flavilitoribacter nigricans (strain ATCC 23147 / DSM 23189 / NBRC 102662 / NCIMB 1420 / SS-2)</name>
    <name type="common">Lewinella nigricans</name>
    <dbReference type="NCBI Taxonomy" id="1122177"/>
    <lineage>
        <taxon>Bacteria</taxon>
        <taxon>Pseudomonadati</taxon>
        <taxon>Bacteroidota</taxon>
        <taxon>Saprospiria</taxon>
        <taxon>Saprospirales</taxon>
        <taxon>Lewinellaceae</taxon>
        <taxon>Flavilitoribacter</taxon>
    </lineage>
</organism>